<reference evidence="3 4" key="1">
    <citation type="submission" date="2019-06" db="EMBL/GenBank/DDBJ databases">
        <title>Sequencing the genomes of 1000 actinobacteria strains.</title>
        <authorList>
            <person name="Klenk H.-P."/>
        </authorList>
    </citation>
    <scope>NUCLEOTIDE SEQUENCE [LARGE SCALE GENOMIC DNA]</scope>
    <source>
        <strain evidence="3 4">DSM 46699</strain>
    </source>
</reference>
<dbReference type="AlphaFoldDB" id="A0A561U845"/>
<evidence type="ECO:0000313" key="3">
    <source>
        <dbReference type="EMBL" id="TWF95507.1"/>
    </source>
</evidence>
<dbReference type="OrthoDB" id="3664926at2"/>
<accession>A0A561U845</accession>
<dbReference type="GO" id="GO:0016491">
    <property type="term" value="F:oxidoreductase activity"/>
    <property type="evidence" value="ECO:0007669"/>
    <property type="project" value="UniProtKB-KW"/>
</dbReference>
<dbReference type="Gene3D" id="3.20.20.100">
    <property type="entry name" value="NADP-dependent oxidoreductase domain"/>
    <property type="match status" value="1"/>
</dbReference>
<sequence length="307" mass="33727">MEKRRLGAEGPELSVIGLGCNNFGMKLELEDSRAVLEAALENGITHLDTAEMYGGGRSEEIIGECLGSRRDDVVIATKFTPRPQDEPYTPGALAKRIREACEGSLRRLRTDRIDVYYQHYPDAEGPQEEALVALDELVRAGKVLHVASSNVSAEQIDQAQEIADQGSLSRFIGTQIEWSLLNRDVEAEIVPAARRNDLGVVPYFPLASGLLTGKYRKGEAFPEGSRFDKLKPLADRVVSDENFDQVERLTAFAEERGHTILELAVAWLVAQEPVTSVITGATRPEQVRANVAAAQWQMTAEDLAAIP</sequence>
<protein>
    <submittedName>
        <fullName evidence="3">Aryl-alcohol dehydrogenase-like predicted oxidoreductase</fullName>
    </submittedName>
</protein>
<organism evidence="3 4">
    <name type="scientific">Saccharopolyspora dendranthemae</name>
    <dbReference type="NCBI Taxonomy" id="1181886"/>
    <lineage>
        <taxon>Bacteria</taxon>
        <taxon>Bacillati</taxon>
        <taxon>Actinomycetota</taxon>
        <taxon>Actinomycetes</taxon>
        <taxon>Pseudonocardiales</taxon>
        <taxon>Pseudonocardiaceae</taxon>
        <taxon>Saccharopolyspora</taxon>
    </lineage>
</organism>
<gene>
    <name evidence="3" type="ORF">FHU35_12504</name>
</gene>
<evidence type="ECO:0000313" key="4">
    <source>
        <dbReference type="Proteomes" id="UP000316184"/>
    </source>
</evidence>
<keyword evidence="4" id="KW-1185">Reference proteome</keyword>
<dbReference type="FunFam" id="3.20.20.100:FF:000004">
    <property type="entry name" value="Oxidoreductase, aldo/keto reductase"/>
    <property type="match status" value="1"/>
</dbReference>
<dbReference type="PRINTS" id="PR00069">
    <property type="entry name" value="ALDKETRDTASE"/>
</dbReference>
<proteinExistence type="predicted"/>
<dbReference type="EMBL" id="VIWX01000002">
    <property type="protein sequence ID" value="TWF95507.1"/>
    <property type="molecule type" value="Genomic_DNA"/>
</dbReference>
<evidence type="ECO:0000259" key="2">
    <source>
        <dbReference type="Pfam" id="PF00248"/>
    </source>
</evidence>
<dbReference type="PANTHER" id="PTHR43364:SF4">
    <property type="entry name" value="NAD(P)-LINKED OXIDOREDUCTASE SUPERFAMILY PROTEIN"/>
    <property type="match status" value="1"/>
</dbReference>
<feature type="domain" description="NADP-dependent oxidoreductase" evidence="2">
    <location>
        <begin position="16"/>
        <end position="306"/>
    </location>
</feature>
<keyword evidence="1" id="KW-0560">Oxidoreductase</keyword>
<dbReference type="InterPro" id="IPR023210">
    <property type="entry name" value="NADP_OxRdtase_dom"/>
</dbReference>
<evidence type="ECO:0000256" key="1">
    <source>
        <dbReference type="ARBA" id="ARBA00023002"/>
    </source>
</evidence>
<dbReference type="RefSeq" id="WP_145738498.1">
    <property type="nucleotide sequence ID" value="NZ_VIWX01000002.1"/>
</dbReference>
<dbReference type="GO" id="GO:0005829">
    <property type="term" value="C:cytosol"/>
    <property type="evidence" value="ECO:0007669"/>
    <property type="project" value="TreeGrafter"/>
</dbReference>
<comment type="caution">
    <text evidence="3">The sequence shown here is derived from an EMBL/GenBank/DDBJ whole genome shotgun (WGS) entry which is preliminary data.</text>
</comment>
<dbReference type="Proteomes" id="UP000316184">
    <property type="component" value="Unassembled WGS sequence"/>
</dbReference>
<dbReference type="InterPro" id="IPR036812">
    <property type="entry name" value="NAD(P)_OxRdtase_dom_sf"/>
</dbReference>
<dbReference type="PANTHER" id="PTHR43364">
    <property type="entry name" value="NADH-SPECIFIC METHYLGLYOXAL REDUCTASE-RELATED"/>
    <property type="match status" value="1"/>
</dbReference>
<dbReference type="SUPFAM" id="SSF51430">
    <property type="entry name" value="NAD(P)-linked oxidoreductase"/>
    <property type="match status" value="1"/>
</dbReference>
<name>A0A561U845_9PSEU</name>
<dbReference type="InterPro" id="IPR050523">
    <property type="entry name" value="AKR_Detox_Biosynth"/>
</dbReference>
<dbReference type="Pfam" id="PF00248">
    <property type="entry name" value="Aldo_ket_red"/>
    <property type="match status" value="1"/>
</dbReference>
<dbReference type="InterPro" id="IPR020471">
    <property type="entry name" value="AKR"/>
</dbReference>